<dbReference type="Proteomes" id="UP001054945">
    <property type="component" value="Unassembled WGS sequence"/>
</dbReference>
<comment type="caution">
    <text evidence="1">The sequence shown here is derived from an EMBL/GenBank/DDBJ whole genome shotgun (WGS) entry which is preliminary data.</text>
</comment>
<name>A0AAV4NJT0_CAEEX</name>
<organism evidence="1 2">
    <name type="scientific">Caerostris extrusa</name>
    <name type="common">Bark spider</name>
    <name type="synonym">Caerostris bankana</name>
    <dbReference type="NCBI Taxonomy" id="172846"/>
    <lineage>
        <taxon>Eukaryota</taxon>
        <taxon>Metazoa</taxon>
        <taxon>Ecdysozoa</taxon>
        <taxon>Arthropoda</taxon>
        <taxon>Chelicerata</taxon>
        <taxon>Arachnida</taxon>
        <taxon>Araneae</taxon>
        <taxon>Araneomorphae</taxon>
        <taxon>Entelegynae</taxon>
        <taxon>Araneoidea</taxon>
        <taxon>Araneidae</taxon>
        <taxon>Caerostris</taxon>
    </lineage>
</organism>
<reference evidence="1 2" key="1">
    <citation type="submission" date="2021-06" db="EMBL/GenBank/DDBJ databases">
        <title>Caerostris extrusa draft genome.</title>
        <authorList>
            <person name="Kono N."/>
            <person name="Arakawa K."/>
        </authorList>
    </citation>
    <scope>NUCLEOTIDE SEQUENCE [LARGE SCALE GENOMIC DNA]</scope>
</reference>
<proteinExistence type="predicted"/>
<gene>
    <name evidence="1" type="primary">AVEN_71620_1</name>
    <name evidence="1" type="ORF">CEXT_258041</name>
</gene>
<accession>A0AAV4NJT0</accession>
<dbReference type="EMBL" id="BPLR01021023">
    <property type="protein sequence ID" value="GIX85030.1"/>
    <property type="molecule type" value="Genomic_DNA"/>
</dbReference>
<protein>
    <submittedName>
        <fullName evidence="1">Uncharacterized protein</fullName>
    </submittedName>
</protein>
<evidence type="ECO:0000313" key="2">
    <source>
        <dbReference type="Proteomes" id="UP001054945"/>
    </source>
</evidence>
<evidence type="ECO:0000313" key="1">
    <source>
        <dbReference type="EMBL" id="GIX85030.1"/>
    </source>
</evidence>
<dbReference type="AlphaFoldDB" id="A0AAV4NJT0"/>
<sequence>MKSAQQVHQLHGKFFVEEPITNLQVSVPEAVLSQSVVKIEAFIPNIYHEVDVVVRTKSTRVKAQYDPETSIYKAELMTGSQKTVEWIGIRGFNNNVSQAVARRSVLVIPQIGEVSIRSCGCFLVGHSAQFLVLIDGKCIDYLFSIFSGI</sequence>
<keyword evidence="2" id="KW-1185">Reference proteome</keyword>